<accession>A0A0L9VIH4</accession>
<sequence>MFGPYYCGVCADKAYGRDIEDAHYKACVYAGINISGINREVMPAINNGNKDPYVVTSMIEETTILWEP</sequence>
<evidence type="ECO:0000256" key="3">
    <source>
        <dbReference type="ARBA" id="ARBA00023231"/>
    </source>
</evidence>
<comment type="subcellular location">
    <subcellularLocation>
        <location evidence="1">Cytoplasm</location>
    </subcellularLocation>
</comment>
<dbReference type="Gramene" id="KOM54484">
    <property type="protein sequence ID" value="KOM54484"/>
    <property type="gene ID" value="LR48_Vigan10g037600"/>
</dbReference>
<dbReference type="Proteomes" id="UP000053144">
    <property type="component" value="Chromosome 10"/>
</dbReference>
<keyword evidence="3" id="KW-0535">Nitrogen fixation</keyword>
<dbReference type="GO" id="GO:0005737">
    <property type="term" value="C:cytoplasm"/>
    <property type="evidence" value="ECO:0007669"/>
    <property type="project" value="UniProtKB-SubCell"/>
</dbReference>
<evidence type="ECO:0000256" key="1">
    <source>
        <dbReference type="ARBA" id="ARBA00004496"/>
    </source>
</evidence>
<proteinExistence type="predicted"/>
<dbReference type="AlphaFoldDB" id="A0A0L9VIH4"/>
<evidence type="ECO:0000313" key="7">
    <source>
        <dbReference type="Proteomes" id="UP000053144"/>
    </source>
</evidence>
<name>A0A0L9VIH4_PHAAN</name>
<dbReference type="PANTHER" id="PTHR20852">
    <property type="entry name" value="GLUTAMINE SYNTHETASE"/>
    <property type="match status" value="1"/>
</dbReference>
<dbReference type="InterPro" id="IPR014746">
    <property type="entry name" value="Gln_synth/guanido_kin_cat_dom"/>
</dbReference>
<dbReference type="PANTHER" id="PTHR20852:SF93">
    <property type="entry name" value="GLUTAMINE SYNTHETASE CYTOSOLIC ISOZYME 1-1"/>
    <property type="match status" value="1"/>
</dbReference>
<dbReference type="SUPFAM" id="SSF55931">
    <property type="entry name" value="Glutamine synthetase/guanido kinase"/>
    <property type="match status" value="1"/>
</dbReference>
<dbReference type="EMBL" id="CM003380">
    <property type="protein sequence ID" value="KOM54484.1"/>
    <property type="molecule type" value="Genomic_DNA"/>
</dbReference>
<evidence type="ECO:0000256" key="4">
    <source>
        <dbReference type="ARBA" id="ARBA00030668"/>
    </source>
</evidence>
<dbReference type="GO" id="GO:0004356">
    <property type="term" value="F:glutamine synthetase activity"/>
    <property type="evidence" value="ECO:0007669"/>
    <property type="project" value="UniProtKB-EC"/>
</dbReference>
<evidence type="ECO:0000313" key="6">
    <source>
        <dbReference type="EMBL" id="KOM54484.1"/>
    </source>
</evidence>
<reference evidence="7" key="1">
    <citation type="journal article" date="2015" name="Proc. Natl. Acad. Sci. U.S.A.">
        <title>Genome sequencing of adzuki bean (Vigna angularis) provides insight into high starch and low fat accumulation and domestication.</title>
        <authorList>
            <person name="Yang K."/>
            <person name="Tian Z."/>
            <person name="Chen C."/>
            <person name="Luo L."/>
            <person name="Zhao B."/>
            <person name="Wang Z."/>
            <person name="Yu L."/>
            <person name="Li Y."/>
            <person name="Sun Y."/>
            <person name="Li W."/>
            <person name="Chen Y."/>
            <person name="Li Y."/>
            <person name="Zhang Y."/>
            <person name="Ai D."/>
            <person name="Zhao J."/>
            <person name="Shang C."/>
            <person name="Ma Y."/>
            <person name="Wu B."/>
            <person name="Wang M."/>
            <person name="Gao L."/>
            <person name="Sun D."/>
            <person name="Zhang P."/>
            <person name="Guo F."/>
            <person name="Wang W."/>
            <person name="Li Y."/>
            <person name="Wang J."/>
            <person name="Varshney R.K."/>
            <person name="Wang J."/>
            <person name="Ling H.Q."/>
            <person name="Wan P."/>
        </authorList>
    </citation>
    <scope>NUCLEOTIDE SEQUENCE</scope>
    <source>
        <strain evidence="7">cv. Jingnong 6</strain>
    </source>
</reference>
<organism evidence="6 7">
    <name type="scientific">Phaseolus angularis</name>
    <name type="common">Azuki bean</name>
    <name type="synonym">Vigna angularis</name>
    <dbReference type="NCBI Taxonomy" id="3914"/>
    <lineage>
        <taxon>Eukaryota</taxon>
        <taxon>Viridiplantae</taxon>
        <taxon>Streptophyta</taxon>
        <taxon>Embryophyta</taxon>
        <taxon>Tracheophyta</taxon>
        <taxon>Spermatophyta</taxon>
        <taxon>Magnoliopsida</taxon>
        <taxon>eudicotyledons</taxon>
        <taxon>Gunneridae</taxon>
        <taxon>Pentapetalae</taxon>
        <taxon>rosids</taxon>
        <taxon>fabids</taxon>
        <taxon>Fabales</taxon>
        <taxon>Fabaceae</taxon>
        <taxon>Papilionoideae</taxon>
        <taxon>50 kb inversion clade</taxon>
        <taxon>NPAAA clade</taxon>
        <taxon>indigoferoid/millettioid clade</taxon>
        <taxon>Phaseoleae</taxon>
        <taxon>Vigna</taxon>
    </lineage>
</organism>
<dbReference type="Gene3D" id="3.30.590.10">
    <property type="entry name" value="Glutamine synthetase/guanido kinase, catalytic domain"/>
    <property type="match status" value="1"/>
</dbReference>
<dbReference type="InterPro" id="IPR050292">
    <property type="entry name" value="Glutamine_Synthetase"/>
</dbReference>
<dbReference type="STRING" id="3914.A0A0L9VIH4"/>
<keyword evidence="2" id="KW-0963">Cytoplasm</keyword>
<gene>
    <name evidence="6" type="ORF">LR48_Vigan10g037600</name>
</gene>
<protein>
    <recommendedName>
        <fullName evidence="4">Glutamate--ammonia ligase</fullName>
    </recommendedName>
</protein>
<evidence type="ECO:0000256" key="2">
    <source>
        <dbReference type="ARBA" id="ARBA00022490"/>
    </source>
</evidence>
<comment type="catalytic activity">
    <reaction evidence="5">
        <text>L-glutamate + NH4(+) + ATP = L-glutamine + ADP + phosphate + H(+)</text>
        <dbReference type="Rhea" id="RHEA:16169"/>
        <dbReference type="ChEBI" id="CHEBI:15378"/>
        <dbReference type="ChEBI" id="CHEBI:28938"/>
        <dbReference type="ChEBI" id="CHEBI:29985"/>
        <dbReference type="ChEBI" id="CHEBI:30616"/>
        <dbReference type="ChEBI" id="CHEBI:43474"/>
        <dbReference type="ChEBI" id="CHEBI:58359"/>
        <dbReference type="ChEBI" id="CHEBI:456216"/>
        <dbReference type="EC" id="6.3.1.2"/>
    </reaction>
</comment>
<dbReference type="GO" id="GO:0006542">
    <property type="term" value="P:glutamine biosynthetic process"/>
    <property type="evidence" value="ECO:0007669"/>
    <property type="project" value="TreeGrafter"/>
</dbReference>
<evidence type="ECO:0000256" key="5">
    <source>
        <dbReference type="ARBA" id="ARBA00049436"/>
    </source>
</evidence>